<evidence type="ECO:0000256" key="1">
    <source>
        <dbReference type="ARBA" id="ARBA00001966"/>
    </source>
</evidence>
<dbReference type="GO" id="GO:0046872">
    <property type="term" value="F:metal ion binding"/>
    <property type="evidence" value="ECO:0007669"/>
    <property type="project" value="UniProtKB-KW"/>
</dbReference>
<dbReference type="InterPro" id="IPR007197">
    <property type="entry name" value="rSAM"/>
</dbReference>
<dbReference type="RefSeq" id="WP_155323389.1">
    <property type="nucleotide sequence ID" value="NZ_AP021876.1"/>
</dbReference>
<dbReference type="GO" id="GO:0051536">
    <property type="term" value="F:iron-sulfur cluster binding"/>
    <property type="evidence" value="ECO:0007669"/>
    <property type="project" value="UniProtKB-KW"/>
</dbReference>
<dbReference type="InterPro" id="IPR013785">
    <property type="entry name" value="Aldolase_TIM"/>
</dbReference>
<comment type="cofactor">
    <cofactor evidence="1">
        <name>[4Fe-4S] cluster</name>
        <dbReference type="ChEBI" id="CHEBI:49883"/>
    </cofactor>
</comment>
<dbReference type="PROSITE" id="PS51918">
    <property type="entry name" value="RADICAL_SAM"/>
    <property type="match status" value="1"/>
</dbReference>
<keyword evidence="2" id="KW-0004">4Fe-4S</keyword>
<dbReference type="SFLD" id="SFLDG01067">
    <property type="entry name" value="SPASM/twitch_domain_containing"/>
    <property type="match status" value="1"/>
</dbReference>
<proteinExistence type="predicted"/>
<dbReference type="GO" id="GO:0003824">
    <property type="term" value="F:catalytic activity"/>
    <property type="evidence" value="ECO:0007669"/>
    <property type="project" value="InterPro"/>
</dbReference>
<dbReference type="Pfam" id="PF05402">
    <property type="entry name" value="PqqD"/>
    <property type="match status" value="1"/>
</dbReference>
<dbReference type="AlphaFoldDB" id="A0A5K7ZSA7"/>
<gene>
    <name evidence="8" type="ORF">DSCO28_36630</name>
</gene>
<keyword evidence="5" id="KW-0408">Iron</keyword>
<keyword evidence="3" id="KW-0949">S-adenosyl-L-methionine</keyword>
<evidence type="ECO:0000313" key="9">
    <source>
        <dbReference type="Proteomes" id="UP000425960"/>
    </source>
</evidence>
<dbReference type="Pfam" id="PF04055">
    <property type="entry name" value="Radical_SAM"/>
    <property type="match status" value="1"/>
</dbReference>
<dbReference type="InterPro" id="IPR050377">
    <property type="entry name" value="Radical_SAM_PqqE_MftC-like"/>
</dbReference>
<name>A0A5K7ZSA7_9BACT</name>
<dbReference type="PANTHER" id="PTHR11228">
    <property type="entry name" value="RADICAL SAM DOMAIN PROTEIN"/>
    <property type="match status" value="1"/>
</dbReference>
<evidence type="ECO:0000256" key="3">
    <source>
        <dbReference type="ARBA" id="ARBA00022691"/>
    </source>
</evidence>
<dbReference type="InterPro" id="IPR023885">
    <property type="entry name" value="4Fe4S-binding_SPASM_dom"/>
</dbReference>
<dbReference type="SUPFAM" id="SSF102114">
    <property type="entry name" value="Radical SAM enzymes"/>
    <property type="match status" value="1"/>
</dbReference>
<accession>A0A5K7ZSA7</accession>
<dbReference type="Pfam" id="PF13186">
    <property type="entry name" value="SPASM"/>
    <property type="match status" value="1"/>
</dbReference>
<dbReference type="NCBIfam" id="TIGR04085">
    <property type="entry name" value="rSAM_more_4Fe4S"/>
    <property type="match status" value="1"/>
</dbReference>
<keyword evidence="4" id="KW-0479">Metal-binding</keyword>
<feature type="domain" description="Radical SAM core" evidence="7">
    <location>
        <begin position="135"/>
        <end position="361"/>
    </location>
</feature>
<keyword evidence="6" id="KW-0411">Iron-sulfur</keyword>
<dbReference type="CDD" id="cd01335">
    <property type="entry name" value="Radical_SAM"/>
    <property type="match status" value="1"/>
</dbReference>
<dbReference type="InterPro" id="IPR058240">
    <property type="entry name" value="rSAM_sf"/>
</dbReference>
<dbReference type="Gene3D" id="3.20.20.70">
    <property type="entry name" value="Aldolase class I"/>
    <property type="match status" value="1"/>
</dbReference>
<organism evidence="8 9">
    <name type="scientific">Desulfosarcina ovata subsp. sediminis</name>
    <dbReference type="NCBI Taxonomy" id="885957"/>
    <lineage>
        <taxon>Bacteria</taxon>
        <taxon>Pseudomonadati</taxon>
        <taxon>Thermodesulfobacteriota</taxon>
        <taxon>Desulfobacteria</taxon>
        <taxon>Desulfobacterales</taxon>
        <taxon>Desulfosarcinaceae</taxon>
        <taxon>Desulfosarcina</taxon>
    </lineage>
</organism>
<evidence type="ECO:0000256" key="2">
    <source>
        <dbReference type="ARBA" id="ARBA00022485"/>
    </source>
</evidence>
<evidence type="ECO:0000256" key="6">
    <source>
        <dbReference type="ARBA" id="ARBA00023014"/>
    </source>
</evidence>
<dbReference type="EMBL" id="AP021876">
    <property type="protein sequence ID" value="BBO83097.1"/>
    <property type="molecule type" value="Genomic_DNA"/>
</dbReference>
<dbReference type="InterPro" id="IPR034391">
    <property type="entry name" value="AdoMet-like_SPASM_containing"/>
</dbReference>
<dbReference type="Proteomes" id="UP000425960">
    <property type="component" value="Chromosome"/>
</dbReference>
<protein>
    <recommendedName>
        <fullName evidence="7">Radical SAM core domain-containing protein</fullName>
    </recommendedName>
</protein>
<dbReference type="SFLD" id="SFLDG01387">
    <property type="entry name" value="BtrN-like_SPASM_domain_contain"/>
    <property type="match status" value="1"/>
</dbReference>
<sequence>MTFVKQCQSTYIRIFGEIGYITNQISKHDRVYDDIGAVFLKQISRTPKRIVDIVAELSSQFVNVTAQEIENDFTDFVQSLEEEQFIITGETELSLQQKELIFSYNNHQRDIAPSYMNQDNITYPDTGDFFYIYFRKNPHIFDIQIEVTSRCNERCLHCYLPQDRQAQDIDTKMAIDVLDQLVDLKTVSVTFSGGECFLHKDFAKLLKRARQNDLAISILTNGTKINDDYIKVLKEIRVNQIQISLYSMKSQEHDSITQLPGSHKKTLATLEKFLAEDIPVQISCPVMRTNYRSYKNVLQWAHSHRIKAYTDFIMMARTDFTTSNLCERINSHEVEKLIHDMLIYDEEYKALLEIQQPEKPEELRNKPVCGIGIDSLCLTPSGDCYPCGGFQGYIIGNVYKNTLQDIWNNSDAVHKLREITWDKFPKCVQCEAKLYCSMCLVRNFNEGNGDMFKINQHFCDVAFINKRLVDEYHQKNHQI</sequence>
<evidence type="ECO:0000256" key="4">
    <source>
        <dbReference type="ARBA" id="ARBA00022723"/>
    </source>
</evidence>
<evidence type="ECO:0000256" key="5">
    <source>
        <dbReference type="ARBA" id="ARBA00023004"/>
    </source>
</evidence>
<reference evidence="8 9" key="1">
    <citation type="submission" date="2019-11" db="EMBL/GenBank/DDBJ databases">
        <title>Comparative genomics of hydrocarbon-degrading Desulfosarcina strains.</title>
        <authorList>
            <person name="Watanabe M."/>
            <person name="Kojima H."/>
            <person name="Fukui M."/>
        </authorList>
    </citation>
    <scope>NUCLEOTIDE SEQUENCE [LARGE SCALE GENOMIC DNA]</scope>
    <source>
        <strain evidence="8 9">28bB2T</strain>
    </source>
</reference>
<evidence type="ECO:0000313" key="8">
    <source>
        <dbReference type="EMBL" id="BBO83097.1"/>
    </source>
</evidence>
<evidence type="ECO:0000259" key="7">
    <source>
        <dbReference type="PROSITE" id="PS51918"/>
    </source>
</evidence>
<dbReference type="PANTHER" id="PTHR11228:SF7">
    <property type="entry name" value="PQQA PEPTIDE CYCLASE"/>
    <property type="match status" value="1"/>
</dbReference>
<dbReference type="SFLD" id="SFLDS00029">
    <property type="entry name" value="Radical_SAM"/>
    <property type="match status" value="1"/>
</dbReference>
<dbReference type="InterPro" id="IPR008792">
    <property type="entry name" value="PQQD"/>
</dbReference>
<dbReference type="KEGG" id="dov:DSCO28_36630"/>
<dbReference type="SFLD" id="SFLDG01386">
    <property type="entry name" value="main_SPASM_domain-containing"/>
    <property type="match status" value="1"/>
</dbReference>